<dbReference type="InterPro" id="IPR002781">
    <property type="entry name" value="TM_pro_TauE-like"/>
</dbReference>
<evidence type="ECO:0000256" key="2">
    <source>
        <dbReference type="ARBA" id="ARBA00022692"/>
    </source>
</evidence>
<evidence type="ECO:0000313" key="7">
    <source>
        <dbReference type="Proteomes" id="UP000005835"/>
    </source>
</evidence>
<keyword evidence="3 5" id="KW-1133">Transmembrane helix</keyword>
<keyword evidence="4 5" id="KW-0472">Membrane</keyword>
<dbReference type="Proteomes" id="UP000005835">
    <property type="component" value="Unassembled WGS sequence"/>
</dbReference>
<reference evidence="6 7" key="1">
    <citation type="submission" date="2012-05" db="EMBL/GenBank/DDBJ databases">
        <title>The Genome Sequence of Sutterella wadsworthensis 2_1_59BFAA.</title>
        <authorList>
            <consortium name="The Broad Institute Genome Sequencing Platform"/>
            <person name="Earl A."/>
            <person name="Ward D."/>
            <person name="Feldgarden M."/>
            <person name="Gevers D."/>
            <person name="Daigneault M."/>
            <person name="Strauss J."/>
            <person name="Allen-Vercoe E."/>
            <person name="Walker B."/>
            <person name="Young S.K."/>
            <person name="Zeng Q."/>
            <person name="Gargeya S."/>
            <person name="Fitzgerald M."/>
            <person name="Haas B."/>
            <person name="Abouelleil A."/>
            <person name="Alvarado L."/>
            <person name="Arachchi H.M."/>
            <person name="Berlin A.M."/>
            <person name="Chapman S.B."/>
            <person name="Goldberg J."/>
            <person name="Griggs A."/>
            <person name="Gujja S."/>
            <person name="Hansen M."/>
            <person name="Howarth C."/>
            <person name="Imamovic A."/>
            <person name="Larimer J."/>
            <person name="McCowen C."/>
            <person name="Montmayeur A."/>
            <person name="Murphy C."/>
            <person name="Neiman D."/>
            <person name="Pearson M."/>
            <person name="Priest M."/>
            <person name="Roberts A."/>
            <person name="Saif S."/>
            <person name="Shea T."/>
            <person name="Sisk P."/>
            <person name="Sykes S."/>
            <person name="Wortman J."/>
            <person name="Nusbaum C."/>
            <person name="Birren B."/>
        </authorList>
    </citation>
    <scope>NUCLEOTIDE SEQUENCE [LARGE SCALE GENOMIC DNA]</scope>
    <source>
        <strain evidence="6 7">2_1_59BFAA</strain>
    </source>
</reference>
<dbReference type="GO" id="GO:0005886">
    <property type="term" value="C:plasma membrane"/>
    <property type="evidence" value="ECO:0007669"/>
    <property type="project" value="UniProtKB-SubCell"/>
</dbReference>
<dbReference type="RefSeq" id="WP_005436821.1">
    <property type="nucleotide sequence ID" value="NZ_JH815520.1"/>
</dbReference>
<dbReference type="EMBL" id="ADMG01000046">
    <property type="protein sequence ID" value="EKB30342.1"/>
    <property type="molecule type" value="Genomic_DNA"/>
</dbReference>
<comment type="similarity">
    <text evidence="5">Belongs to the 4-toluene sulfonate uptake permease (TSUP) (TC 2.A.102) family.</text>
</comment>
<gene>
    <name evidence="6" type="ORF">HMPREF9465_02079</name>
</gene>
<dbReference type="OrthoDB" id="9780109at2"/>
<organism evidence="6 7">
    <name type="scientific">Sutterella wadsworthensis 2_1_59BFAA</name>
    <dbReference type="NCBI Taxonomy" id="742823"/>
    <lineage>
        <taxon>Bacteria</taxon>
        <taxon>Pseudomonadati</taxon>
        <taxon>Pseudomonadota</taxon>
        <taxon>Betaproteobacteria</taxon>
        <taxon>Burkholderiales</taxon>
        <taxon>Sutterellaceae</taxon>
        <taxon>Sutterella</taxon>
    </lineage>
</organism>
<feature type="transmembrane region" description="Helical" evidence="5">
    <location>
        <begin position="209"/>
        <end position="231"/>
    </location>
</feature>
<accession>K1JRM4</accession>
<feature type="transmembrane region" description="Helical" evidence="5">
    <location>
        <begin position="76"/>
        <end position="98"/>
    </location>
</feature>
<comment type="caution">
    <text evidence="6">The sequence shown here is derived from an EMBL/GenBank/DDBJ whole genome shotgun (WGS) entry which is preliminary data.</text>
</comment>
<feature type="transmembrane region" description="Helical" evidence="5">
    <location>
        <begin position="104"/>
        <end position="124"/>
    </location>
</feature>
<dbReference type="STRING" id="742823.HMPREF9465_02079"/>
<feature type="transmembrane region" description="Helical" evidence="5">
    <location>
        <begin position="51"/>
        <end position="71"/>
    </location>
</feature>
<dbReference type="InterPro" id="IPR051598">
    <property type="entry name" value="TSUP/Inactive_protease-like"/>
</dbReference>
<protein>
    <recommendedName>
        <fullName evidence="5">Probable membrane transporter protein</fullName>
    </recommendedName>
</protein>
<feature type="transmembrane region" description="Helical" evidence="5">
    <location>
        <begin position="148"/>
        <end position="172"/>
    </location>
</feature>
<dbReference type="PANTHER" id="PTHR43701">
    <property type="entry name" value="MEMBRANE TRANSPORTER PROTEIN MJ0441-RELATED"/>
    <property type="match status" value="1"/>
</dbReference>
<dbReference type="eggNOG" id="COG0730">
    <property type="taxonomic scope" value="Bacteria"/>
</dbReference>
<keyword evidence="2 5" id="KW-0812">Transmembrane</keyword>
<dbReference type="HOGENOM" id="CLU_045498_5_3_4"/>
<evidence type="ECO:0000256" key="1">
    <source>
        <dbReference type="ARBA" id="ARBA00004141"/>
    </source>
</evidence>
<sequence>MLDFIELFILGIGVGSFGALVGIGGGLIMVPLFMYFMMPPSGSTFANVQEVVGTSLFGVLLNALSGTWAYFRQKRIILSVAMPFALATVPGAFLGSYVSEWFSGPAFSITFGASLAFLGCFMYWSSRNKAANRSADEFDPNELPRSKIWLGIGCSFFVGFISSILGIGGGVVHVPMMVFLLGFPPLVAVATSTFVLMVSAAIGVVGHALLAHIVWAPAVAVGCGAIVGAQLGARLARKSKPRLIVILLSCVMVALGCQLVWRGFSL</sequence>
<dbReference type="PATRIC" id="fig|742823.3.peg.2086"/>
<evidence type="ECO:0000256" key="4">
    <source>
        <dbReference type="ARBA" id="ARBA00023136"/>
    </source>
</evidence>
<dbReference type="AlphaFoldDB" id="K1JRM4"/>
<name>K1JRM4_9BURK</name>
<comment type="subcellular location">
    <subcellularLocation>
        <location evidence="5">Cell membrane</location>
        <topology evidence="5">Multi-pass membrane protein</topology>
    </subcellularLocation>
    <subcellularLocation>
        <location evidence="1">Membrane</location>
        <topology evidence="1">Multi-pass membrane protein</topology>
    </subcellularLocation>
</comment>
<dbReference type="Pfam" id="PF01925">
    <property type="entry name" value="TauE"/>
    <property type="match status" value="1"/>
</dbReference>
<feature type="transmembrane region" description="Helical" evidence="5">
    <location>
        <begin position="243"/>
        <end position="261"/>
    </location>
</feature>
<dbReference type="PANTHER" id="PTHR43701:SF2">
    <property type="entry name" value="MEMBRANE TRANSPORTER PROTEIN YJNA-RELATED"/>
    <property type="match status" value="1"/>
</dbReference>
<keyword evidence="5" id="KW-1003">Cell membrane</keyword>
<feature type="transmembrane region" description="Helical" evidence="5">
    <location>
        <begin position="7"/>
        <end position="36"/>
    </location>
</feature>
<evidence type="ECO:0000313" key="6">
    <source>
        <dbReference type="EMBL" id="EKB30342.1"/>
    </source>
</evidence>
<evidence type="ECO:0000256" key="5">
    <source>
        <dbReference type="RuleBase" id="RU363041"/>
    </source>
</evidence>
<evidence type="ECO:0000256" key="3">
    <source>
        <dbReference type="ARBA" id="ARBA00022989"/>
    </source>
</evidence>
<feature type="transmembrane region" description="Helical" evidence="5">
    <location>
        <begin position="178"/>
        <end position="202"/>
    </location>
</feature>
<proteinExistence type="inferred from homology"/>
<keyword evidence="7" id="KW-1185">Reference proteome</keyword>